<sequence length="102" mass="11671">IQAQYIGLMKFQGKGLQDFMKFYENTKSTSLSGKNPLNPNLPFEKSFMTDLLQGFINHSGKIKAIQISNGWLELDTLADYNLYEKMYSQNALEQLISLKVTK</sequence>
<dbReference type="EMBL" id="LAZR01056263">
    <property type="protein sequence ID" value="KKK74555.1"/>
    <property type="molecule type" value="Genomic_DNA"/>
</dbReference>
<dbReference type="InterPro" id="IPR029044">
    <property type="entry name" value="Nucleotide-diphossugar_trans"/>
</dbReference>
<evidence type="ECO:0000313" key="1">
    <source>
        <dbReference type="EMBL" id="KKK74555.1"/>
    </source>
</evidence>
<organism evidence="1">
    <name type="scientific">marine sediment metagenome</name>
    <dbReference type="NCBI Taxonomy" id="412755"/>
    <lineage>
        <taxon>unclassified sequences</taxon>
        <taxon>metagenomes</taxon>
        <taxon>ecological metagenomes</taxon>
    </lineage>
</organism>
<gene>
    <name evidence="1" type="ORF">LCGC14_2882590</name>
</gene>
<dbReference type="Gene3D" id="3.90.550.10">
    <property type="entry name" value="Spore Coat Polysaccharide Biosynthesis Protein SpsA, Chain A"/>
    <property type="match status" value="1"/>
</dbReference>
<feature type="non-terminal residue" evidence="1">
    <location>
        <position position="1"/>
    </location>
</feature>
<evidence type="ECO:0008006" key="2">
    <source>
        <dbReference type="Google" id="ProtNLM"/>
    </source>
</evidence>
<dbReference type="SUPFAM" id="SSF53448">
    <property type="entry name" value="Nucleotide-diphospho-sugar transferases"/>
    <property type="match status" value="1"/>
</dbReference>
<name>A0A0F8YLE5_9ZZZZ</name>
<reference evidence="1" key="1">
    <citation type="journal article" date="2015" name="Nature">
        <title>Complex archaea that bridge the gap between prokaryotes and eukaryotes.</title>
        <authorList>
            <person name="Spang A."/>
            <person name="Saw J.H."/>
            <person name="Jorgensen S.L."/>
            <person name="Zaremba-Niedzwiedzka K."/>
            <person name="Martijn J."/>
            <person name="Lind A.E."/>
            <person name="van Eijk R."/>
            <person name="Schleper C."/>
            <person name="Guy L."/>
            <person name="Ettema T.J."/>
        </authorList>
    </citation>
    <scope>NUCLEOTIDE SEQUENCE</scope>
</reference>
<comment type="caution">
    <text evidence="1">The sequence shown here is derived from an EMBL/GenBank/DDBJ whole genome shotgun (WGS) entry which is preliminary data.</text>
</comment>
<dbReference type="AlphaFoldDB" id="A0A0F8YLE5"/>
<proteinExistence type="predicted"/>
<protein>
    <recommendedName>
        <fullName evidence="2">Nucleotidyl transferase domain-containing protein</fullName>
    </recommendedName>
</protein>
<accession>A0A0F8YLE5</accession>